<dbReference type="KEGG" id="vpy:HZI73_24505"/>
<proteinExistence type="inferred from homology"/>
<organism evidence="9 10">
    <name type="scientific">Vallitalea pronyensis</name>
    <dbReference type="NCBI Taxonomy" id="1348613"/>
    <lineage>
        <taxon>Bacteria</taxon>
        <taxon>Bacillati</taxon>
        <taxon>Bacillota</taxon>
        <taxon>Clostridia</taxon>
        <taxon>Lachnospirales</taxon>
        <taxon>Vallitaleaceae</taxon>
        <taxon>Vallitalea</taxon>
    </lineage>
</organism>
<keyword evidence="10" id="KW-1185">Reference proteome</keyword>
<feature type="transmembrane region" description="Helical" evidence="7">
    <location>
        <begin position="12"/>
        <end position="31"/>
    </location>
</feature>
<evidence type="ECO:0000313" key="10">
    <source>
        <dbReference type="Proteomes" id="UP000683246"/>
    </source>
</evidence>
<dbReference type="Proteomes" id="UP000683246">
    <property type="component" value="Chromosome"/>
</dbReference>
<dbReference type="InterPro" id="IPR035906">
    <property type="entry name" value="MetI-like_sf"/>
</dbReference>
<evidence type="ECO:0000256" key="6">
    <source>
        <dbReference type="ARBA" id="ARBA00023136"/>
    </source>
</evidence>
<evidence type="ECO:0000259" key="8">
    <source>
        <dbReference type="PROSITE" id="PS50928"/>
    </source>
</evidence>
<keyword evidence="4 7" id="KW-0812">Transmembrane</keyword>
<feature type="transmembrane region" description="Helical" evidence="7">
    <location>
        <begin position="108"/>
        <end position="130"/>
    </location>
</feature>
<dbReference type="Gene3D" id="1.10.3720.10">
    <property type="entry name" value="MetI-like"/>
    <property type="match status" value="1"/>
</dbReference>
<evidence type="ECO:0000256" key="3">
    <source>
        <dbReference type="ARBA" id="ARBA00022475"/>
    </source>
</evidence>
<feature type="transmembrane region" description="Helical" evidence="7">
    <location>
        <begin position="142"/>
        <end position="163"/>
    </location>
</feature>
<keyword evidence="5 7" id="KW-1133">Transmembrane helix</keyword>
<dbReference type="CDD" id="cd06261">
    <property type="entry name" value="TM_PBP2"/>
    <property type="match status" value="1"/>
</dbReference>
<feature type="transmembrane region" description="Helical" evidence="7">
    <location>
        <begin position="184"/>
        <end position="207"/>
    </location>
</feature>
<dbReference type="InterPro" id="IPR000515">
    <property type="entry name" value="MetI-like"/>
</dbReference>
<accession>A0A8J8SJT4</accession>
<dbReference type="AlphaFoldDB" id="A0A8J8SJT4"/>
<sequence>MKKSQKKKMNTTVRYLLLISISAIFLFPFFWMVSTSLKIDSDIFAYPPKLLPSPMKIKNYIEAWNSQNFTLYTFNTIKITGFSILFSVASSALVAFGFARLRFPGRNILFIVVLATMMIPAEVQTIPLYIEFKYLGWINSHLSLIVPKLFGNAFFIFLIRQFMMGIPRELDEAAKLDGCNHFQIFYRIMLPLLVPVLTTCIIFQFLWSWNDFFGPLIFLQTRDTWTFSLGVAAFKNEVYGRVIWNQMMAIATIYSIIPLLVFFFSQDKLIGGIATTGSKN</sequence>
<dbReference type="EMBL" id="CP058649">
    <property type="protein sequence ID" value="QUI25859.1"/>
    <property type="molecule type" value="Genomic_DNA"/>
</dbReference>
<evidence type="ECO:0000256" key="1">
    <source>
        <dbReference type="ARBA" id="ARBA00004651"/>
    </source>
</evidence>
<evidence type="ECO:0000256" key="5">
    <source>
        <dbReference type="ARBA" id="ARBA00022989"/>
    </source>
</evidence>
<comment type="subcellular location">
    <subcellularLocation>
        <location evidence="1 7">Cell membrane</location>
        <topology evidence="1 7">Multi-pass membrane protein</topology>
    </subcellularLocation>
</comment>
<feature type="transmembrane region" description="Helical" evidence="7">
    <location>
        <begin position="243"/>
        <end position="264"/>
    </location>
</feature>
<name>A0A8J8SJT4_9FIRM</name>
<keyword evidence="3" id="KW-1003">Cell membrane</keyword>
<dbReference type="Pfam" id="PF00528">
    <property type="entry name" value="BPD_transp_1"/>
    <property type="match status" value="1"/>
</dbReference>
<dbReference type="GO" id="GO:0005886">
    <property type="term" value="C:plasma membrane"/>
    <property type="evidence" value="ECO:0007669"/>
    <property type="project" value="UniProtKB-SubCell"/>
</dbReference>
<dbReference type="PANTHER" id="PTHR43744">
    <property type="entry name" value="ABC TRANSPORTER PERMEASE PROTEIN MG189-RELATED-RELATED"/>
    <property type="match status" value="1"/>
</dbReference>
<feature type="domain" description="ABC transmembrane type-1" evidence="8">
    <location>
        <begin position="73"/>
        <end position="265"/>
    </location>
</feature>
<keyword evidence="2 7" id="KW-0813">Transport</keyword>
<dbReference type="GO" id="GO:0055085">
    <property type="term" value="P:transmembrane transport"/>
    <property type="evidence" value="ECO:0007669"/>
    <property type="project" value="InterPro"/>
</dbReference>
<gene>
    <name evidence="9" type="ORF">HZI73_24505</name>
</gene>
<evidence type="ECO:0000256" key="2">
    <source>
        <dbReference type="ARBA" id="ARBA00022448"/>
    </source>
</evidence>
<keyword evidence="6 7" id="KW-0472">Membrane</keyword>
<dbReference type="PROSITE" id="PS50928">
    <property type="entry name" value="ABC_TM1"/>
    <property type="match status" value="1"/>
</dbReference>
<protein>
    <submittedName>
        <fullName evidence="9">Carbohydrate ABC transporter permease</fullName>
    </submittedName>
</protein>
<reference evidence="9" key="1">
    <citation type="submission" date="2020-07" db="EMBL/GenBank/DDBJ databases">
        <title>Vallitalea pronyensis genome.</title>
        <authorList>
            <person name="Postec A."/>
        </authorList>
    </citation>
    <scope>NUCLEOTIDE SEQUENCE</scope>
    <source>
        <strain evidence="9">FatNI3</strain>
    </source>
</reference>
<evidence type="ECO:0000256" key="7">
    <source>
        <dbReference type="RuleBase" id="RU363032"/>
    </source>
</evidence>
<feature type="transmembrane region" description="Helical" evidence="7">
    <location>
        <begin position="79"/>
        <end position="101"/>
    </location>
</feature>
<evidence type="ECO:0000256" key="4">
    <source>
        <dbReference type="ARBA" id="ARBA00022692"/>
    </source>
</evidence>
<dbReference type="PANTHER" id="PTHR43744:SF6">
    <property type="entry name" value="ABC TRANSPORTER PERMEASE PROTEIN YESQ-RELATED"/>
    <property type="match status" value="1"/>
</dbReference>
<evidence type="ECO:0000313" key="9">
    <source>
        <dbReference type="EMBL" id="QUI25859.1"/>
    </source>
</evidence>
<dbReference type="SUPFAM" id="SSF161098">
    <property type="entry name" value="MetI-like"/>
    <property type="match status" value="1"/>
</dbReference>
<comment type="similarity">
    <text evidence="7">Belongs to the binding-protein-dependent transport system permease family.</text>
</comment>